<dbReference type="RefSeq" id="WP_338272907.1">
    <property type="nucleotide sequence ID" value="NZ_AP027266.1"/>
</dbReference>
<evidence type="ECO:0008006" key="4">
    <source>
        <dbReference type="Google" id="ProtNLM"/>
    </source>
</evidence>
<evidence type="ECO:0000313" key="2">
    <source>
        <dbReference type="EMBL" id="BDW86850.1"/>
    </source>
</evidence>
<proteinExistence type="predicted"/>
<organism evidence="2 3">
    <name type="scientific">Roseicyclus marinus</name>
    <dbReference type="NCBI Taxonomy" id="2161673"/>
    <lineage>
        <taxon>Bacteria</taxon>
        <taxon>Pseudomonadati</taxon>
        <taxon>Pseudomonadota</taxon>
        <taxon>Alphaproteobacteria</taxon>
        <taxon>Rhodobacterales</taxon>
        <taxon>Roseobacteraceae</taxon>
        <taxon>Roseicyclus</taxon>
    </lineage>
</organism>
<dbReference type="Proteomes" id="UP001337723">
    <property type="component" value="Chromosome"/>
</dbReference>
<dbReference type="EMBL" id="AP027266">
    <property type="protein sequence ID" value="BDW86850.1"/>
    <property type="molecule type" value="Genomic_DNA"/>
</dbReference>
<reference evidence="2 3" key="1">
    <citation type="submission" date="2023-01" db="EMBL/GenBank/DDBJ databases">
        <title>Complete genome sequence of Roseicyclus marinus strain Dej080120_10.</title>
        <authorList>
            <person name="Ueki S."/>
            <person name="Maruyama F."/>
        </authorList>
    </citation>
    <scope>NUCLEOTIDE SEQUENCE [LARGE SCALE GENOMIC DNA]</scope>
    <source>
        <strain evidence="2 3">Dej080120_10</strain>
    </source>
</reference>
<dbReference type="PROSITE" id="PS51257">
    <property type="entry name" value="PROKAR_LIPOPROTEIN"/>
    <property type="match status" value="1"/>
</dbReference>
<name>A0AA48KM59_9RHOB</name>
<dbReference type="KEGG" id="rmai:MACH21_30270"/>
<keyword evidence="1" id="KW-0732">Signal</keyword>
<feature type="signal peptide" evidence="1">
    <location>
        <begin position="1"/>
        <end position="18"/>
    </location>
</feature>
<gene>
    <name evidence="2" type="ORF">MACH21_30270</name>
</gene>
<keyword evidence="3" id="KW-1185">Reference proteome</keyword>
<evidence type="ECO:0000313" key="3">
    <source>
        <dbReference type="Proteomes" id="UP001337723"/>
    </source>
</evidence>
<evidence type="ECO:0000256" key="1">
    <source>
        <dbReference type="SAM" id="SignalP"/>
    </source>
</evidence>
<protein>
    <recommendedName>
        <fullName evidence="4">Lipoprotein</fullName>
    </recommendedName>
</protein>
<accession>A0AA48KM59</accession>
<dbReference type="AlphaFoldDB" id="A0AA48KM59"/>
<sequence>MSKLLNLTATAAALAMLAGCVETPGPARMPAAPAGNAPEEAGRAACLRDVRAVTANPEAVVLGSSFSEAGTEVIIGVGPTQARWRCIAYRDGTTADIMSLTDEGYL</sequence>
<feature type="chain" id="PRO_5045822516" description="Lipoprotein" evidence="1">
    <location>
        <begin position="19"/>
        <end position="106"/>
    </location>
</feature>